<feature type="transmembrane region" description="Helical" evidence="5">
    <location>
        <begin position="122"/>
        <end position="147"/>
    </location>
</feature>
<dbReference type="InterPro" id="IPR016195">
    <property type="entry name" value="Pol/histidinol_Pase-like"/>
</dbReference>
<dbReference type="InterPro" id="IPR052018">
    <property type="entry name" value="PHP_domain"/>
</dbReference>
<feature type="transmembrane region" description="Helical" evidence="5">
    <location>
        <begin position="61"/>
        <end position="83"/>
    </location>
</feature>
<dbReference type="InterPro" id="IPR010432">
    <property type="entry name" value="RDD"/>
</dbReference>
<dbReference type="EMBL" id="AP019695">
    <property type="protein sequence ID" value="BBK23038.1"/>
    <property type="molecule type" value="Genomic_DNA"/>
</dbReference>
<gene>
    <name evidence="7" type="ORF">Aargi30884_19410</name>
</gene>
<evidence type="ECO:0000256" key="2">
    <source>
        <dbReference type="ARBA" id="ARBA00022692"/>
    </source>
</evidence>
<reference evidence="8" key="1">
    <citation type="submission" date="2019-05" db="EMBL/GenBank/DDBJ databases">
        <title>Complete genome sequencing of Absiella argi strain JCM 30884.</title>
        <authorList>
            <person name="Sakamoto M."/>
            <person name="Murakami T."/>
            <person name="Mori H."/>
        </authorList>
    </citation>
    <scope>NUCLEOTIDE SEQUENCE [LARGE SCALE GENOMIC DNA]</scope>
    <source>
        <strain evidence="8">JCM 30884</strain>
    </source>
</reference>
<dbReference type="PANTHER" id="PTHR42924">
    <property type="entry name" value="EXONUCLEASE"/>
    <property type="match status" value="1"/>
</dbReference>
<keyword evidence="2 5" id="KW-0812">Transmembrane</keyword>
<comment type="subcellular location">
    <subcellularLocation>
        <location evidence="1">Membrane</location>
        <topology evidence="1">Multi-pass membrane protein</topology>
    </subcellularLocation>
</comment>
<dbReference type="AlphaFoldDB" id="A0A6N4TJN8"/>
<dbReference type="Pfam" id="PF06271">
    <property type="entry name" value="RDD"/>
    <property type="match status" value="1"/>
</dbReference>
<dbReference type="InterPro" id="IPR004013">
    <property type="entry name" value="PHP_dom"/>
</dbReference>
<dbReference type="Pfam" id="PF02811">
    <property type="entry name" value="PHP"/>
    <property type="match status" value="1"/>
</dbReference>
<evidence type="ECO:0000313" key="8">
    <source>
        <dbReference type="Proteomes" id="UP000464754"/>
    </source>
</evidence>
<evidence type="ECO:0000313" key="7">
    <source>
        <dbReference type="EMBL" id="BBK23038.1"/>
    </source>
</evidence>
<accession>A0A6N4TJN8</accession>
<evidence type="ECO:0000256" key="4">
    <source>
        <dbReference type="ARBA" id="ARBA00023136"/>
    </source>
</evidence>
<dbReference type="Gene3D" id="3.20.20.140">
    <property type="entry name" value="Metal-dependent hydrolases"/>
    <property type="match status" value="1"/>
</dbReference>
<feature type="domain" description="Polymerase/histidinol phosphatase N-terminal" evidence="6">
    <location>
        <begin position="206"/>
        <end position="272"/>
    </location>
</feature>
<dbReference type="GO" id="GO:0016020">
    <property type="term" value="C:membrane"/>
    <property type="evidence" value="ECO:0007669"/>
    <property type="project" value="UniProtKB-SubCell"/>
</dbReference>
<dbReference type="GO" id="GO:0035312">
    <property type="term" value="F:5'-3' DNA exonuclease activity"/>
    <property type="evidence" value="ECO:0007669"/>
    <property type="project" value="TreeGrafter"/>
</dbReference>
<keyword evidence="8" id="KW-1185">Reference proteome</keyword>
<dbReference type="SMART" id="SM00481">
    <property type="entry name" value="POLIIIAc"/>
    <property type="match status" value="1"/>
</dbReference>
<name>A0A6N4TJN8_9FIRM</name>
<feature type="transmembrane region" description="Helical" evidence="5">
    <location>
        <begin position="30"/>
        <end position="55"/>
    </location>
</feature>
<evidence type="ECO:0000259" key="6">
    <source>
        <dbReference type="SMART" id="SM00481"/>
    </source>
</evidence>
<dbReference type="Gene3D" id="1.10.150.650">
    <property type="match status" value="1"/>
</dbReference>
<dbReference type="InterPro" id="IPR003141">
    <property type="entry name" value="Pol/His_phosphatase_N"/>
</dbReference>
<dbReference type="KEGG" id="aarg:Aargi30884_19410"/>
<dbReference type="Proteomes" id="UP000464754">
    <property type="component" value="Chromosome"/>
</dbReference>
<dbReference type="RefSeq" id="WP_163052151.1">
    <property type="nucleotide sequence ID" value="NZ_AP019695.1"/>
</dbReference>
<keyword evidence="3 5" id="KW-1133">Transmembrane helix</keyword>
<protein>
    <recommendedName>
        <fullName evidence="6">Polymerase/histidinol phosphatase N-terminal domain-containing protein</fullName>
    </recommendedName>
</protein>
<dbReference type="SUPFAM" id="SSF89550">
    <property type="entry name" value="PHP domain-like"/>
    <property type="match status" value="1"/>
</dbReference>
<evidence type="ECO:0000256" key="5">
    <source>
        <dbReference type="SAM" id="Phobius"/>
    </source>
</evidence>
<keyword evidence="4 5" id="KW-0472">Membrane</keyword>
<evidence type="ECO:0000256" key="3">
    <source>
        <dbReference type="ARBA" id="ARBA00022989"/>
    </source>
</evidence>
<sequence length="493" mass="56233">MRRNIKSKTKESRTPSNVAYLQRKDYWDCFLSFALDVSVMLSPMMLWNLILLAVLGSLLSVTAIFIANIIVGVLMGLSIFFFNSSIIKKTKGRTFGMYQFGFAIMRENGKRASQKVCLMHEVLGNAIPFVVLMIFTNVIGVFVYWALNGIVFLVDKKHRNLIDFLLRTYLIRVEAETIESKQEVKAPVTEKKVESVSKVSYPRNHIDLRVRSNFSANGEYNVEEIFQMAAKEGIHTISITDWNSVKANALAVNMSKLYNINYVPGIEIGAEYKGRRVRVLGYFIDYKNDIFTTIENNGLVNERNASLERVRRFEKILGVQIPVERLLHTNRFQRISGRLLVRHVLNSSLYDECEVLKPYRKMEMNKAVEILCQEYFAYGKPCYVMMKCPPLQDVLDVISLTNGVAVLADGADFLHDEELMKDILSHGIEGIEVFQSAYNKKQMADLLRYAQKDKLLITCGSGFTSRKQGNELGDCHCPEEAESLIISLIRAKM</sequence>
<proteinExistence type="predicted"/>
<organism evidence="7 8">
    <name type="scientific">Amedibacterium intestinale</name>
    <dbReference type="NCBI Taxonomy" id="2583452"/>
    <lineage>
        <taxon>Bacteria</taxon>
        <taxon>Bacillati</taxon>
        <taxon>Bacillota</taxon>
        <taxon>Erysipelotrichia</taxon>
        <taxon>Erysipelotrichales</taxon>
        <taxon>Erysipelotrichaceae</taxon>
        <taxon>Amedibacterium</taxon>
    </lineage>
</organism>
<dbReference type="PANTHER" id="PTHR42924:SF3">
    <property type="entry name" value="POLYMERASE_HISTIDINOL PHOSPHATASE N-TERMINAL DOMAIN-CONTAINING PROTEIN"/>
    <property type="match status" value="1"/>
</dbReference>
<evidence type="ECO:0000256" key="1">
    <source>
        <dbReference type="ARBA" id="ARBA00004141"/>
    </source>
</evidence>
<dbReference type="GO" id="GO:0004534">
    <property type="term" value="F:5'-3' RNA exonuclease activity"/>
    <property type="evidence" value="ECO:0007669"/>
    <property type="project" value="TreeGrafter"/>
</dbReference>